<name>A0A5A5TGG7_9CHLR</name>
<proteinExistence type="predicted"/>
<dbReference type="RefSeq" id="WP_235932633.1">
    <property type="nucleotide sequence ID" value="NZ_BIXY01000066.1"/>
</dbReference>
<keyword evidence="2" id="KW-1185">Reference proteome</keyword>
<accession>A0A5A5TGG7</accession>
<evidence type="ECO:0000313" key="2">
    <source>
        <dbReference type="Proteomes" id="UP000322530"/>
    </source>
</evidence>
<organism evidence="1 2">
    <name type="scientific">Dictyobacter arantiisoli</name>
    <dbReference type="NCBI Taxonomy" id="2014874"/>
    <lineage>
        <taxon>Bacteria</taxon>
        <taxon>Bacillati</taxon>
        <taxon>Chloroflexota</taxon>
        <taxon>Ktedonobacteria</taxon>
        <taxon>Ktedonobacterales</taxon>
        <taxon>Dictyobacteraceae</taxon>
        <taxon>Dictyobacter</taxon>
    </lineage>
</organism>
<protein>
    <submittedName>
        <fullName evidence="1">Uncharacterized protein</fullName>
    </submittedName>
</protein>
<gene>
    <name evidence="1" type="ORF">KDI_38720</name>
</gene>
<sequence length="89" mass="10621">MMTKLSEHEREKLPESAFAFPRERKEPLVDGRHVREAVSRFDQVEGVSNKERAEAWKRIQEAARKFDVELQEKDWHELFTRNGRSIPKD</sequence>
<dbReference type="Pfam" id="PF20223">
    <property type="entry name" value="DUF6582"/>
    <property type="match status" value="1"/>
</dbReference>
<dbReference type="InterPro" id="IPR046489">
    <property type="entry name" value="DUF6582"/>
</dbReference>
<dbReference type="AlphaFoldDB" id="A0A5A5TGG7"/>
<reference evidence="1 2" key="1">
    <citation type="submission" date="2019-01" db="EMBL/GenBank/DDBJ databases">
        <title>Draft genome sequence of Dictyobacter sp. Uno17.</title>
        <authorList>
            <person name="Wang C.M."/>
            <person name="Zheng Y."/>
            <person name="Sakai Y."/>
            <person name="Abe K."/>
            <person name="Yokota A."/>
            <person name="Yabe S."/>
        </authorList>
    </citation>
    <scope>NUCLEOTIDE SEQUENCE [LARGE SCALE GENOMIC DNA]</scope>
    <source>
        <strain evidence="1 2">Uno17</strain>
    </source>
</reference>
<evidence type="ECO:0000313" key="1">
    <source>
        <dbReference type="EMBL" id="GCF10308.1"/>
    </source>
</evidence>
<dbReference type="EMBL" id="BIXY01000066">
    <property type="protein sequence ID" value="GCF10308.1"/>
    <property type="molecule type" value="Genomic_DNA"/>
</dbReference>
<comment type="caution">
    <text evidence="1">The sequence shown here is derived from an EMBL/GenBank/DDBJ whole genome shotgun (WGS) entry which is preliminary data.</text>
</comment>
<dbReference type="Proteomes" id="UP000322530">
    <property type="component" value="Unassembled WGS sequence"/>
</dbReference>